<accession>A0A8J7KW60</accession>
<name>A0A8J7KW60_9ACTN</name>
<dbReference type="RefSeq" id="WP_197003165.1">
    <property type="nucleotide sequence ID" value="NZ_BONS01000038.1"/>
</dbReference>
<keyword evidence="3" id="KW-1185">Reference proteome</keyword>
<gene>
    <name evidence="2" type="ORF">IW245_002336</name>
</gene>
<keyword evidence="1" id="KW-0812">Transmembrane</keyword>
<evidence type="ECO:0000313" key="3">
    <source>
        <dbReference type="Proteomes" id="UP000622552"/>
    </source>
</evidence>
<dbReference type="EMBL" id="JADOUF010000001">
    <property type="protein sequence ID" value="MBG6136142.1"/>
    <property type="molecule type" value="Genomic_DNA"/>
</dbReference>
<evidence type="ECO:0008006" key="4">
    <source>
        <dbReference type="Google" id="ProtNLM"/>
    </source>
</evidence>
<dbReference type="AlphaFoldDB" id="A0A8J7KW60"/>
<sequence>MSPKYDETDGPYRARIPADVDAPDKILYGFTFRQMAILAVAGTGLYLGWQALHTVAPVPVLLAAAVIIGGAALGLAVGRRDGLPLDVWLLGAICHTRAPHSLAAAGAGSGDGVPDWVDVGHTRITLPAPLRLPADAIDDDGQIRLGGTASAIVAATSVNLGLRSPGEQHTTVEAFGRWLNSLNAPVQITVSAQPVDLASHATALAERADDLPHPALAAACADHARFLAELAARRDPLRRQVLITCRTGGEAGEHAARRRADDVARALGALGVTARVLDGAGATSALAAAADPYRPARHGGLAAPGHTITGRTHPS</sequence>
<feature type="transmembrane region" description="Helical" evidence="1">
    <location>
        <begin position="35"/>
        <end position="52"/>
    </location>
</feature>
<comment type="caution">
    <text evidence="2">The sequence shown here is derived from an EMBL/GenBank/DDBJ whole genome shotgun (WGS) entry which is preliminary data.</text>
</comment>
<keyword evidence="1" id="KW-0472">Membrane</keyword>
<feature type="transmembrane region" description="Helical" evidence="1">
    <location>
        <begin position="58"/>
        <end position="77"/>
    </location>
</feature>
<evidence type="ECO:0000256" key="1">
    <source>
        <dbReference type="SAM" id="Phobius"/>
    </source>
</evidence>
<reference evidence="2" key="1">
    <citation type="submission" date="2020-11" db="EMBL/GenBank/DDBJ databases">
        <title>Sequencing the genomes of 1000 actinobacteria strains.</title>
        <authorList>
            <person name="Klenk H.-P."/>
        </authorList>
    </citation>
    <scope>NUCLEOTIDE SEQUENCE</scope>
    <source>
        <strain evidence="2">DSM 45356</strain>
    </source>
</reference>
<evidence type="ECO:0000313" key="2">
    <source>
        <dbReference type="EMBL" id="MBG6136142.1"/>
    </source>
</evidence>
<organism evidence="2 3">
    <name type="scientific">Longispora fulva</name>
    <dbReference type="NCBI Taxonomy" id="619741"/>
    <lineage>
        <taxon>Bacteria</taxon>
        <taxon>Bacillati</taxon>
        <taxon>Actinomycetota</taxon>
        <taxon>Actinomycetes</taxon>
        <taxon>Micromonosporales</taxon>
        <taxon>Micromonosporaceae</taxon>
        <taxon>Longispora</taxon>
    </lineage>
</organism>
<dbReference type="Proteomes" id="UP000622552">
    <property type="component" value="Unassembled WGS sequence"/>
</dbReference>
<dbReference type="Pfam" id="PF12666">
    <property type="entry name" value="PrgI"/>
    <property type="match status" value="1"/>
</dbReference>
<keyword evidence="1" id="KW-1133">Transmembrane helix</keyword>
<dbReference type="InterPro" id="IPR024414">
    <property type="entry name" value="Uncharacterised_PrgI"/>
</dbReference>
<proteinExistence type="predicted"/>
<protein>
    <recommendedName>
        <fullName evidence="4">PrgI family protein</fullName>
    </recommendedName>
</protein>